<dbReference type="GO" id="GO:0000105">
    <property type="term" value="P:L-histidine biosynthetic process"/>
    <property type="evidence" value="ECO:0007669"/>
    <property type="project" value="UniProtKB-UniRule"/>
</dbReference>
<sequence length="427" mass="45715">MLTITNAHELKMKRSIDSGTNEQQCAVREILQAVKEFGDEAVRACTQKFDGVVVDELRVTEAEYVTAKALVSQEVQEALREAAENIRAYHQHQARTSWFTTKESGTMLGQMIRPLHSVGLYVPGGSASYPSSVLMNAIPAQIAGVERIVMVTPPDREGNIAPAVVVAAEIAGVTEIYKVGGAQAIGALTYGTKTIPSVDKIVGPGNIYVALAKREVFGVVSIDMIAGPSEIVVLADETAPPSYIAADLLSQAEHDPLASAILVTTSQKIAEEVAFELERQVASLPRKKIAEASLLSYGAICVVNDLEEGFAVVNRLAPEHLELLVEDAFSHLGKVKNAGAVFLGSYSSEPVGDYFAGTNHVLPTNGTARFSSPLSVDDFIKKMSVISYSKADLMEHGEKIVRLAEAEGLTAHARAIQVRLASDNDKS</sequence>
<dbReference type="FunFam" id="3.40.50.1980:FF:000001">
    <property type="entry name" value="Histidinol dehydrogenase"/>
    <property type="match status" value="1"/>
</dbReference>
<dbReference type="EMBL" id="CP033464">
    <property type="protein sequence ID" value="QDX91536.1"/>
    <property type="molecule type" value="Genomic_DNA"/>
</dbReference>
<feature type="binding site" evidence="12 16">
    <location>
        <position position="407"/>
    </location>
    <ligand>
        <name>substrate</name>
    </ligand>
</feature>
<evidence type="ECO:0000256" key="1">
    <source>
        <dbReference type="ARBA" id="ARBA00003850"/>
    </source>
</evidence>
<evidence type="ECO:0000256" key="4">
    <source>
        <dbReference type="ARBA" id="ARBA00012965"/>
    </source>
</evidence>
<evidence type="ECO:0000256" key="16">
    <source>
        <dbReference type="PIRSR" id="PIRSR000099-3"/>
    </source>
</evidence>
<feature type="binding site" evidence="12 17">
    <location>
        <position position="254"/>
    </location>
    <ligand>
        <name>Zn(2+)</name>
        <dbReference type="ChEBI" id="CHEBI:29105"/>
    </ligand>
</feature>
<reference evidence="19 20" key="1">
    <citation type="submission" date="2018-11" db="EMBL/GenBank/DDBJ databases">
        <title>Phylogenetic determinants of toxin gene distribution in genomes of Brevibacillus laterosporus.</title>
        <authorList>
            <person name="Glare T.R."/>
            <person name="Durrant A."/>
            <person name="Berry C."/>
            <person name="Palma L."/>
            <person name="Ormskirk M."/>
            <person name="Cox M.O."/>
        </authorList>
    </citation>
    <scope>NUCLEOTIDE SEQUENCE [LARGE SCALE GENOMIC DNA]</scope>
    <source>
        <strain evidence="19 20">1821L</strain>
    </source>
</reference>
<dbReference type="GO" id="GO:0008270">
    <property type="term" value="F:zinc ion binding"/>
    <property type="evidence" value="ECO:0007669"/>
    <property type="project" value="UniProtKB-UniRule"/>
</dbReference>
<dbReference type="HAMAP" id="MF_01024">
    <property type="entry name" value="HisD"/>
    <property type="match status" value="1"/>
</dbReference>
<feature type="binding site" evidence="12 16">
    <location>
        <position position="320"/>
    </location>
    <ligand>
        <name>substrate</name>
    </ligand>
</feature>
<accession>A0A518V3G4</accession>
<dbReference type="NCBIfam" id="TIGR00069">
    <property type="entry name" value="hisD"/>
    <property type="match status" value="1"/>
</dbReference>
<evidence type="ECO:0000256" key="7">
    <source>
        <dbReference type="ARBA" id="ARBA00022833"/>
    </source>
</evidence>
<feature type="binding site" evidence="12 17">
    <location>
        <position position="251"/>
    </location>
    <ligand>
        <name>Zn(2+)</name>
        <dbReference type="ChEBI" id="CHEBI:29105"/>
    </ligand>
</feature>
<evidence type="ECO:0000256" key="9">
    <source>
        <dbReference type="ARBA" id="ARBA00023027"/>
    </source>
</evidence>
<gene>
    <name evidence="12 19" type="primary">hisD</name>
    <name evidence="19" type="ORF">EEL30_03645</name>
</gene>
<evidence type="ECO:0000256" key="14">
    <source>
        <dbReference type="PIRSR" id="PIRSR000099-1"/>
    </source>
</evidence>
<dbReference type="Pfam" id="PF00815">
    <property type="entry name" value="Histidinol_dh"/>
    <property type="match status" value="1"/>
</dbReference>
<dbReference type="PROSITE" id="PS00611">
    <property type="entry name" value="HISOL_DEHYDROGENASE"/>
    <property type="match status" value="1"/>
</dbReference>
<evidence type="ECO:0000256" key="8">
    <source>
        <dbReference type="ARBA" id="ARBA00023002"/>
    </source>
</evidence>
<evidence type="ECO:0000256" key="17">
    <source>
        <dbReference type="PIRSR" id="PIRSR000099-4"/>
    </source>
</evidence>
<feature type="binding site" evidence="12 16">
    <location>
        <position position="229"/>
    </location>
    <ligand>
        <name>substrate</name>
    </ligand>
</feature>
<comment type="pathway">
    <text evidence="2 12">Amino-acid biosynthesis; L-histidine biosynthesis; L-histidine from 5-phospho-alpha-D-ribose 1-diphosphate: step 9/9.</text>
</comment>
<comment type="catalytic activity">
    <reaction evidence="11 12">
        <text>L-histidinol + 2 NAD(+) + H2O = L-histidine + 2 NADH + 3 H(+)</text>
        <dbReference type="Rhea" id="RHEA:20641"/>
        <dbReference type="ChEBI" id="CHEBI:15377"/>
        <dbReference type="ChEBI" id="CHEBI:15378"/>
        <dbReference type="ChEBI" id="CHEBI:57540"/>
        <dbReference type="ChEBI" id="CHEBI:57595"/>
        <dbReference type="ChEBI" id="CHEBI:57699"/>
        <dbReference type="ChEBI" id="CHEBI:57945"/>
        <dbReference type="EC" id="1.1.1.23"/>
    </reaction>
</comment>
<keyword evidence="5 12" id="KW-0028">Amino-acid biosynthesis</keyword>
<evidence type="ECO:0000256" key="2">
    <source>
        <dbReference type="ARBA" id="ARBA00004940"/>
    </source>
</evidence>
<evidence type="ECO:0000256" key="13">
    <source>
        <dbReference type="PIRNR" id="PIRNR000099"/>
    </source>
</evidence>
<dbReference type="SUPFAM" id="SSF53720">
    <property type="entry name" value="ALDH-like"/>
    <property type="match status" value="1"/>
</dbReference>
<dbReference type="CDD" id="cd06572">
    <property type="entry name" value="Histidinol_dh"/>
    <property type="match status" value="1"/>
</dbReference>
<dbReference type="InterPro" id="IPR012131">
    <property type="entry name" value="Hstdl_DH"/>
</dbReference>
<feature type="active site" description="Proton acceptor" evidence="12 14">
    <location>
        <position position="319"/>
    </location>
</feature>
<protein>
    <recommendedName>
        <fullName evidence="4 12">Histidinol dehydrogenase</fullName>
        <shortName evidence="12">HDH</shortName>
        <ecNumber evidence="4 12">1.1.1.23</ecNumber>
    </recommendedName>
</protein>
<feature type="binding site" evidence="12 15">
    <location>
        <position position="121"/>
    </location>
    <ligand>
        <name>NAD(+)</name>
        <dbReference type="ChEBI" id="CHEBI:57540"/>
    </ligand>
</feature>
<feature type="binding site" evidence="12 16">
    <location>
        <position position="353"/>
    </location>
    <ligand>
        <name>substrate</name>
    </ligand>
</feature>
<keyword evidence="20" id="KW-1185">Reference proteome</keyword>
<keyword evidence="8 12" id="KW-0560">Oxidoreductase</keyword>
<dbReference type="PIRSF" id="PIRSF000099">
    <property type="entry name" value="Histidinol_dh"/>
    <property type="match status" value="1"/>
</dbReference>
<evidence type="ECO:0000256" key="11">
    <source>
        <dbReference type="ARBA" id="ARBA00049489"/>
    </source>
</evidence>
<dbReference type="FunFam" id="3.40.50.1980:FF:000026">
    <property type="entry name" value="Histidinol dehydrogenase"/>
    <property type="match status" value="1"/>
</dbReference>
<feature type="binding site" evidence="12 16">
    <location>
        <position position="254"/>
    </location>
    <ligand>
        <name>substrate</name>
    </ligand>
</feature>
<dbReference type="PRINTS" id="PR00083">
    <property type="entry name" value="HOLDHDRGNASE"/>
</dbReference>
<evidence type="ECO:0000256" key="3">
    <source>
        <dbReference type="ARBA" id="ARBA00010178"/>
    </source>
</evidence>
<evidence type="ECO:0000313" key="20">
    <source>
        <dbReference type="Proteomes" id="UP000319432"/>
    </source>
</evidence>
<organism evidence="19 20">
    <name type="scientific">Brevibacillus laterosporus</name>
    <name type="common">Bacillus laterosporus</name>
    <dbReference type="NCBI Taxonomy" id="1465"/>
    <lineage>
        <taxon>Bacteria</taxon>
        <taxon>Bacillati</taxon>
        <taxon>Bacillota</taxon>
        <taxon>Bacilli</taxon>
        <taxon>Bacillales</taxon>
        <taxon>Paenibacillaceae</taxon>
        <taxon>Brevibacillus</taxon>
    </lineage>
</organism>
<feature type="active site" description="Proton acceptor" evidence="12 14">
    <location>
        <position position="320"/>
    </location>
</feature>
<name>A0A518V3G4_BRELA</name>
<evidence type="ECO:0000256" key="10">
    <source>
        <dbReference type="ARBA" id="ARBA00023102"/>
    </source>
</evidence>
<dbReference type="PANTHER" id="PTHR21256">
    <property type="entry name" value="HISTIDINOL DEHYDROGENASE HDH"/>
    <property type="match status" value="1"/>
</dbReference>
<feature type="binding site" evidence="12 15">
    <location>
        <position position="183"/>
    </location>
    <ligand>
        <name>NAD(+)</name>
        <dbReference type="ChEBI" id="CHEBI:57540"/>
    </ligand>
</feature>
<dbReference type="EC" id="1.1.1.23" evidence="4 12"/>
<dbReference type="PANTHER" id="PTHR21256:SF2">
    <property type="entry name" value="HISTIDINE BIOSYNTHESIS TRIFUNCTIONAL PROTEIN"/>
    <property type="match status" value="1"/>
</dbReference>
<proteinExistence type="inferred from homology"/>
<evidence type="ECO:0000256" key="15">
    <source>
        <dbReference type="PIRSR" id="PIRSR000099-2"/>
    </source>
</evidence>
<dbReference type="GO" id="GO:0004399">
    <property type="term" value="F:histidinol dehydrogenase activity"/>
    <property type="evidence" value="ECO:0007669"/>
    <property type="project" value="UniProtKB-UniRule"/>
</dbReference>
<comment type="function">
    <text evidence="1 12">Catalyzes the sequential NAD-dependent oxidations of L-histidinol to L-histidinaldehyde and then to L-histidine.</text>
</comment>
<feature type="binding site" evidence="12 17">
    <location>
        <position position="353"/>
    </location>
    <ligand>
        <name>Zn(2+)</name>
        <dbReference type="ChEBI" id="CHEBI:29105"/>
    </ligand>
</feature>
<comment type="similarity">
    <text evidence="3 12 13 18">Belongs to the histidinol dehydrogenase family.</text>
</comment>
<dbReference type="GO" id="GO:0005829">
    <property type="term" value="C:cytosol"/>
    <property type="evidence" value="ECO:0007669"/>
    <property type="project" value="TreeGrafter"/>
</dbReference>
<keyword evidence="9 12" id="KW-0520">NAD</keyword>
<evidence type="ECO:0000256" key="6">
    <source>
        <dbReference type="ARBA" id="ARBA00022723"/>
    </source>
</evidence>
<feature type="binding site" evidence="12 15">
    <location>
        <position position="206"/>
    </location>
    <ligand>
        <name>NAD(+)</name>
        <dbReference type="ChEBI" id="CHEBI:57540"/>
    </ligand>
</feature>
<dbReference type="AlphaFoldDB" id="A0A518V3G4"/>
<dbReference type="InterPro" id="IPR022695">
    <property type="entry name" value="Histidinol_DH_monofunct"/>
</dbReference>
<dbReference type="FunFam" id="1.20.5.1300:FF:000002">
    <property type="entry name" value="Histidinol dehydrogenase, chloroplastic"/>
    <property type="match status" value="1"/>
</dbReference>
<dbReference type="InterPro" id="IPR016161">
    <property type="entry name" value="Ald_DH/histidinol_DH"/>
</dbReference>
<evidence type="ECO:0000256" key="12">
    <source>
        <dbReference type="HAMAP-Rule" id="MF_01024"/>
    </source>
</evidence>
<keyword evidence="6 12" id="KW-0479">Metal-binding</keyword>
<dbReference type="Gene3D" id="1.20.5.1300">
    <property type="match status" value="1"/>
</dbReference>
<feature type="binding site" evidence="12 17">
    <location>
        <position position="412"/>
    </location>
    <ligand>
        <name>Zn(2+)</name>
        <dbReference type="ChEBI" id="CHEBI:29105"/>
    </ligand>
</feature>
<dbReference type="Proteomes" id="UP000319432">
    <property type="component" value="Chromosome"/>
</dbReference>
<feature type="binding site" evidence="12 16">
    <location>
        <position position="251"/>
    </location>
    <ligand>
        <name>substrate</name>
    </ligand>
</feature>
<keyword evidence="7 12" id="KW-0862">Zinc</keyword>
<dbReference type="UniPathway" id="UPA00031">
    <property type="reaction ID" value="UER00014"/>
</dbReference>
<evidence type="ECO:0000256" key="18">
    <source>
        <dbReference type="RuleBase" id="RU004175"/>
    </source>
</evidence>
<dbReference type="InterPro" id="IPR001692">
    <property type="entry name" value="Histidinol_DH_CS"/>
</dbReference>
<dbReference type="GO" id="GO:0051287">
    <property type="term" value="F:NAD binding"/>
    <property type="evidence" value="ECO:0007669"/>
    <property type="project" value="InterPro"/>
</dbReference>
<dbReference type="OrthoDB" id="9805269at2"/>
<evidence type="ECO:0000313" key="19">
    <source>
        <dbReference type="EMBL" id="QDX91536.1"/>
    </source>
</evidence>
<comment type="cofactor">
    <cofactor evidence="12 17">
        <name>Zn(2+)</name>
        <dbReference type="ChEBI" id="CHEBI:29105"/>
    </cofactor>
    <text evidence="12 17">Binds 1 zinc ion per subunit.</text>
</comment>
<keyword evidence="10 12" id="KW-0368">Histidine biosynthesis</keyword>
<dbReference type="Gene3D" id="3.40.50.1980">
    <property type="entry name" value="Nitrogenase molybdenum iron protein domain"/>
    <property type="match status" value="2"/>
</dbReference>
<evidence type="ECO:0000256" key="5">
    <source>
        <dbReference type="ARBA" id="ARBA00022605"/>
    </source>
</evidence>
<feature type="binding site" evidence="12 16">
    <location>
        <position position="412"/>
    </location>
    <ligand>
        <name>substrate</name>
    </ligand>
</feature>